<evidence type="ECO:0000313" key="3">
    <source>
        <dbReference type="Proteomes" id="UP000886595"/>
    </source>
</evidence>
<dbReference type="Gene3D" id="3.30.420.10">
    <property type="entry name" value="Ribonuclease H-like superfamily/Ribonuclease H"/>
    <property type="match status" value="1"/>
</dbReference>
<evidence type="ECO:0000313" key="2">
    <source>
        <dbReference type="EMBL" id="KAG2281578.1"/>
    </source>
</evidence>
<dbReference type="GO" id="GO:0004523">
    <property type="term" value="F:RNA-DNA hybrid ribonuclease activity"/>
    <property type="evidence" value="ECO:0007669"/>
    <property type="project" value="InterPro"/>
</dbReference>
<comment type="caution">
    <text evidence="2">The sequence shown here is derived from an EMBL/GenBank/DDBJ whole genome shotgun (WGS) entry which is preliminary data.</text>
</comment>
<gene>
    <name evidence="2" type="ORF">Bca52824_052798</name>
</gene>
<sequence>MRKKLGSLSRARQDLLIDKSGSMNPLDHTLLNQEANAKKSKQKGKITTVSNRALNSPSCWIDGAWQENSRLGGMGSIIKNEEGNVLLRGSSNRTHVRSALLAEALALREALMNAKELKLTSLHVFSDSQVLISALCEGRDVNEIAGIFTDVRNLATLFCPVSFSFIPRLENSQADSLARSGLARLLL</sequence>
<reference evidence="2 3" key="1">
    <citation type="submission" date="2020-02" db="EMBL/GenBank/DDBJ databases">
        <authorList>
            <person name="Ma Q."/>
            <person name="Huang Y."/>
            <person name="Song X."/>
            <person name="Pei D."/>
        </authorList>
    </citation>
    <scope>NUCLEOTIDE SEQUENCE [LARGE SCALE GENOMIC DNA]</scope>
    <source>
        <strain evidence="2">Sxm20200214</strain>
        <tissue evidence="2">Leaf</tissue>
    </source>
</reference>
<dbReference type="Pfam" id="PF13456">
    <property type="entry name" value="RVT_3"/>
    <property type="match status" value="1"/>
</dbReference>
<dbReference type="InterPro" id="IPR036397">
    <property type="entry name" value="RNaseH_sf"/>
</dbReference>
<dbReference type="SUPFAM" id="SSF53098">
    <property type="entry name" value="Ribonuclease H-like"/>
    <property type="match status" value="1"/>
</dbReference>
<dbReference type="InterPro" id="IPR052929">
    <property type="entry name" value="RNase_H-like_EbsB-rel"/>
</dbReference>
<dbReference type="Proteomes" id="UP000886595">
    <property type="component" value="Unassembled WGS sequence"/>
</dbReference>
<protein>
    <recommendedName>
        <fullName evidence="1">RNase H type-1 domain-containing protein</fullName>
    </recommendedName>
</protein>
<feature type="domain" description="RNase H type-1" evidence="1">
    <location>
        <begin position="62"/>
        <end position="180"/>
    </location>
</feature>
<dbReference type="PANTHER" id="PTHR47074">
    <property type="entry name" value="BNAC02G40300D PROTEIN"/>
    <property type="match status" value="1"/>
</dbReference>
<organism evidence="2 3">
    <name type="scientific">Brassica carinata</name>
    <name type="common">Ethiopian mustard</name>
    <name type="synonym">Abyssinian cabbage</name>
    <dbReference type="NCBI Taxonomy" id="52824"/>
    <lineage>
        <taxon>Eukaryota</taxon>
        <taxon>Viridiplantae</taxon>
        <taxon>Streptophyta</taxon>
        <taxon>Embryophyta</taxon>
        <taxon>Tracheophyta</taxon>
        <taxon>Spermatophyta</taxon>
        <taxon>Magnoliopsida</taxon>
        <taxon>eudicotyledons</taxon>
        <taxon>Gunneridae</taxon>
        <taxon>Pentapetalae</taxon>
        <taxon>rosids</taxon>
        <taxon>malvids</taxon>
        <taxon>Brassicales</taxon>
        <taxon>Brassicaceae</taxon>
        <taxon>Brassiceae</taxon>
        <taxon>Brassica</taxon>
    </lineage>
</organism>
<dbReference type="EMBL" id="JAAMPC010000011">
    <property type="protein sequence ID" value="KAG2281578.1"/>
    <property type="molecule type" value="Genomic_DNA"/>
</dbReference>
<evidence type="ECO:0000259" key="1">
    <source>
        <dbReference type="Pfam" id="PF13456"/>
    </source>
</evidence>
<proteinExistence type="predicted"/>
<keyword evidence="3" id="KW-1185">Reference proteome</keyword>
<dbReference type="AlphaFoldDB" id="A0A8X7R5E2"/>
<dbReference type="PANTHER" id="PTHR47074:SF11">
    <property type="entry name" value="REVERSE TRANSCRIPTASE-LIKE PROTEIN"/>
    <property type="match status" value="1"/>
</dbReference>
<dbReference type="InterPro" id="IPR012337">
    <property type="entry name" value="RNaseH-like_sf"/>
</dbReference>
<dbReference type="InterPro" id="IPR002156">
    <property type="entry name" value="RNaseH_domain"/>
</dbReference>
<name>A0A8X7R5E2_BRACI</name>
<dbReference type="GO" id="GO:0003676">
    <property type="term" value="F:nucleic acid binding"/>
    <property type="evidence" value="ECO:0007669"/>
    <property type="project" value="InterPro"/>
</dbReference>
<dbReference type="OrthoDB" id="1050068at2759"/>
<accession>A0A8X7R5E2</accession>